<name>A0A6P8IQX5_ACTTE</name>
<feature type="non-terminal residue" evidence="11">
    <location>
        <position position="580"/>
    </location>
</feature>
<dbReference type="InterPro" id="IPR050191">
    <property type="entry name" value="ATP-dep_DNA_ligase"/>
</dbReference>
<protein>
    <submittedName>
        <fullName evidence="11">DNA ligase 1-like</fullName>
    </submittedName>
</protein>
<gene>
    <name evidence="11" type="primary">LOC116303419</name>
</gene>
<feature type="compositionally biased region" description="Basic and acidic residues" evidence="8">
    <location>
        <begin position="297"/>
        <end position="334"/>
    </location>
</feature>
<dbReference type="AlphaFoldDB" id="A0A6P8IQX5"/>
<feature type="compositionally biased region" description="Basic and acidic residues" evidence="8">
    <location>
        <begin position="169"/>
        <end position="180"/>
    </location>
</feature>
<evidence type="ECO:0000313" key="11">
    <source>
        <dbReference type="RefSeq" id="XP_031568810.1"/>
    </source>
</evidence>
<dbReference type="GO" id="GO:0006310">
    <property type="term" value="P:DNA recombination"/>
    <property type="evidence" value="ECO:0007669"/>
    <property type="project" value="UniProtKB-KW"/>
</dbReference>
<keyword evidence="7" id="KW-0131">Cell cycle</keyword>
<proteinExistence type="inferred from homology"/>
<dbReference type="GO" id="GO:0006281">
    <property type="term" value="P:DNA repair"/>
    <property type="evidence" value="ECO:0007669"/>
    <property type="project" value="UniProtKB-KW"/>
</dbReference>
<dbReference type="FunCoup" id="A0A6P8IQX5">
    <property type="interactions" value="2144"/>
</dbReference>
<dbReference type="InterPro" id="IPR012308">
    <property type="entry name" value="DNA_ligase_ATP-dep_N"/>
</dbReference>
<keyword evidence="2" id="KW-0436">Ligase</keyword>
<dbReference type="GO" id="GO:1903461">
    <property type="term" value="P:Okazaki fragment processing involved in mitotic DNA replication"/>
    <property type="evidence" value="ECO:0007669"/>
    <property type="project" value="TreeGrafter"/>
</dbReference>
<feature type="compositionally biased region" description="Basic and acidic residues" evidence="8">
    <location>
        <begin position="252"/>
        <end position="279"/>
    </location>
</feature>
<evidence type="ECO:0000256" key="8">
    <source>
        <dbReference type="SAM" id="MobiDB-lite"/>
    </source>
</evidence>
<accession>A0A6P8IQX5</accession>
<dbReference type="Gene3D" id="1.10.3260.10">
    <property type="entry name" value="DNA ligase, ATP-dependent, N-terminal domain"/>
    <property type="match status" value="1"/>
</dbReference>
<sequence length="580" mass="64366">MSQKSISAFFRPSTKVQEKNDETKTKAGDEAPEKPKQQTPIKDSKPTALLDSPPVKKSRRKVARVLEDSSDEENDAMDTTTAKQEAKTNGVDRNESESKMNGERENGTQKTINGDKNTDESKATDSPTDDDFIPKRTTARKHMRKRKASSENNTTNKEKPVTATQNDMSDEKSSEEELKTDVSSPVAKKTKTEKDADNKISPKSFKKEKQEMKEKSEEKLKGNKTKSTKDKKSSSDSENGTMEVCSAESDTTMDKKNSSKEEKSTSDSEKDGKKDESKKSAFSKFFFSPRQPSKSSKLKEAKREEATIKTEKKSPKEEKHNTHKNDAGEDHEPVDASEYNPEKNCYNPIKHACWKRGERVPYLAVARTFQAIEETSARLKIMSILSNLLRSVIVLSPNDLLPCVYLCLNKLAPAYEGIELGIGDHILMKAVAESTGRNLQLIKADLAEKGDLGLVAEASRSNQRTMFAPPKLTAVGVFSKLKEISLLTGHSSMSRKVDIIKGMFVACRHSEARYLIRSLGGKLRIGLAEQSVLTALAHAAVLTPPCQEYPPPVLDASKTVSSEELKKKFEEAALIVKSCY</sequence>
<dbReference type="FunFam" id="1.10.3260.10:FF:000001">
    <property type="entry name" value="DNA ligase"/>
    <property type="match status" value="1"/>
</dbReference>
<dbReference type="OrthoDB" id="206088at2759"/>
<keyword evidence="6" id="KW-0234">DNA repair</keyword>
<dbReference type="GO" id="GO:0051301">
    <property type="term" value="P:cell division"/>
    <property type="evidence" value="ECO:0007669"/>
    <property type="project" value="UniProtKB-KW"/>
</dbReference>
<feature type="domain" description="DNA ligase ATP-dependent N-terminal" evidence="9">
    <location>
        <begin position="361"/>
        <end position="537"/>
    </location>
</feature>
<dbReference type="GeneID" id="116303419"/>
<dbReference type="KEGG" id="aten:116303419"/>
<dbReference type="GO" id="GO:0005739">
    <property type="term" value="C:mitochondrion"/>
    <property type="evidence" value="ECO:0007669"/>
    <property type="project" value="TreeGrafter"/>
</dbReference>
<evidence type="ECO:0000256" key="7">
    <source>
        <dbReference type="ARBA" id="ARBA00023306"/>
    </source>
</evidence>
<evidence type="ECO:0000256" key="3">
    <source>
        <dbReference type="ARBA" id="ARBA00022618"/>
    </source>
</evidence>
<organism evidence="10 11">
    <name type="scientific">Actinia tenebrosa</name>
    <name type="common">Australian red waratah sea anemone</name>
    <dbReference type="NCBI Taxonomy" id="6105"/>
    <lineage>
        <taxon>Eukaryota</taxon>
        <taxon>Metazoa</taxon>
        <taxon>Cnidaria</taxon>
        <taxon>Anthozoa</taxon>
        <taxon>Hexacorallia</taxon>
        <taxon>Actiniaria</taxon>
        <taxon>Actiniidae</taxon>
        <taxon>Actinia</taxon>
    </lineage>
</organism>
<dbReference type="InParanoid" id="A0A6P8IQX5"/>
<dbReference type="GO" id="GO:0003910">
    <property type="term" value="F:DNA ligase (ATP) activity"/>
    <property type="evidence" value="ECO:0007669"/>
    <property type="project" value="InterPro"/>
</dbReference>
<dbReference type="PANTHER" id="PTHR45674">
    <property type="entry name" value="DNA LIGASE 1/3 FAMILY MEMBER"/>
    <property type="match status" value="1"/>
</dbReference>
<keyword evidence="3" id="KW-0132">Cell division</keyword>
<keyword evidence="5" id="KW-0233">DNA recombination</keyword>
<evidence type="ECO:0000256" key="1">
    <source>
        <dbReference type="ARBA" id="ARBA00007572"/>
    </source>
</evidence>
<dbReference type="RefSeq" id="XP_031568810.1">
    <property type="nucleotide sequence ID" value="XM_031712950.1"/>
</dbReference>
<dbReference type="Pfam" id="PF04675">
    <property type="entry name" value="DNA_ligase_A_N"/>
    <property type="match status" value="1"/>
</dbReference>
<feature type="compositionally biased region" description="Basic residues" evidence="8">
    <location>
        <begin position="137"/>
        <end position="147"/>
    </location>
</feature>
<feature type="region of interest" description="Disordered" evidence="8">
    <location>
        <begin position="1"/>
        <end position="339"/>
    </location>
</feature>
<evidence type="ECO:0000259" key="9">
    <source>
        <dbReference type="Pfam" id="PF04675"/>
    </source>
</evidence>
<feature type="compositionally biased region" description="Basic and acidic residues" evidence="8">
    <location>
        <begin position="84"/>
        <end position="107"/>
    </location>
</feature>
<dbReference type="GO" id="GO:0005634">
    <property type="term" value="C:nucleus"/>
    <property type="evidence" value="ECO:0007669"/>
    <property type="project" value="TreeGrafter"/>
</dbReference>
<dbReference type="PANTHER" id="PTHR45674:SF4">
    <property type="entry name" value="DNA LIGASE 1"/>
    <property type="match status" value="1"/>
</dbReference>
<dbReference type="SUPFAM" id="SSF117018">
    <property type="entry name" value="ATP-dependent DNA ligase DNA-binding domain"/>
    <property type="match status" value="1"/>
</dbReference>
<reference evidence="11" key="1">
    <citation type="submission" date="2025-08" db="UniProtKB">
        <authorList>
            <consortium name="RefSeq"/>
        </authorList>
    </citation>
    <scope>IDENTIFICATION</scope>
    <source>
        <tissue evidence="11">Tentacle</tissue>
    </source>
</reference>
<dbReference type="GO" id="GO:0003677">
    <property type="term" value="F:DNA binding"/>
    <property type="evidence" value="ECO:0007669"/>
    <property type="project" value="InterPro"/>
</dbReference>
<dbReference type="InterPro" id="IPR036599">
    <property type="entry name" value="DNA_ligase_N_sf"/>
</dbReference>
<evidence type="ECO:0000256" key="4">
    <source>
        <dbReference type="ARBA" id="ARBA00022763"/>
    </source>
</evidence>
<keyword evidence="4" id="KW-0227">DNA damage</keyword>
<dbReference type="Proteomes" id="UP000515163">
    <property type="component" value="Unplaced"/>
</dbReference>
<feature type="compositionally biased region" description="Basic and acidic residues" evidence="8">
    <location>
        <begin position="190"/>
        <end position="235"/>
    </location>
</feature>
<comment type="similarity">
    <text evidence="1">Belongs to the ATP-dependent DNA ligase family.</text>
</comment>
<evidence type="ECO:0000313" key="10">
    <source>
        <dbReference type="Proteomes" id="UP000515163"/>
    </source>
</evidence>
<evidence type="ECO:0000256" key="2">
    <source>
        <dbReference type="ARBA" id="ARBA00022598"/>
    </source>
</evidence>
<feature type="compositionally biased region" description="Basic and acidic residues" evidence="8">
    <location>
        <begin position="16"/>
        <end position="36"/>
    </location>
</feature>
<evidence type="ECO:0000256" key="5">
    <source>
        <dbReference type="ARBA" id="ARBA00023172"/>
    </source>
</evidence>
<evidence type="ECO:0000256" key="6">
    <source>
        <dbReference type="ARBA" id="ARBA00023204"/>
    </source>
</evidence>
<keyword evidence="10" id="KW-1185">Reference proteome</keyword>